<dbReference type="InterPro" id="IPR000595">
    <property type="entry name" value="cNMP-bd_dom"/>
</dbReference>
<name>A0A841RE58_9SPIO</name>
<feature type="coiled-coil region" evidence="1">
    <location>
        <begin position="383"/>
        <end position="410"/>
    </location>
</feature>
<organism evidence="3 4">
    <name type="scientific">Spirochaeta isovalerica</name>
    <dbReference type="NCBI Taxonomy" id="150"/>
    <lineage>
        <taxon>Bacteria</taxon>
        <taxon>Pseudomonadati</taxon>
        <taxon>Spirochaetota</taxon>
        <taxon>Spirochaetia</taxon>
        <taxon>Spirochaetales</taxon>
        <taxon>Spirochaetaceae</taxon>
        <taxon>Spirochaeta</taxon>
    </lineage>
</organism>
<dbReference type="InterPro" id="IPR018490">
    <property type="entry name" value="cNMP-bd_dom_sf"/>
</dbReference>
<evidence type="ECO:0000313" key="3">
    <source>
        <dbReference type="EMBL" id="MBB6482273.1"/>
    </source>
</evidence>
<proteinExistence type="predicted"/>
<evidence type="ECO:0000259" key="2">
    <source>
        <dbReference type="PROSITE" id="PS50042"/>
    </source>
</evidence>
<keyword evidence="1" id="KW-0175">Coiled coil</keyword>
<feature type="domain" description="Cyclic nucleotide-binding" evidence="2">
    <location>
        <begin position="1"/>
        <end position="85"/>
    </location>
</feature>
<comment type="caution">
    <text evidence="3">The sequence shown here is derived from an EMBL/GenBank/DDBJ whole genome shotgun (WGS) entry which is preliminary data.</text>
</comment>
<dbReference type="AlphaFoldDB" id="A0A841RE58"/>
<dbReference type="EMBL" id="JACHGJ010000010">
    <property type="protein sequence ID" value="MBB6482273.1"/>
    <property type="molecule type" value="Genomic_DNA"/>
</dbReference>
<dbReference type="Gene3D" id="2.60.120.10">
    <property type="entry name" value="Jelly Rolls"/>
    <property type="match status" value="1"/>
</dbReference>
<evidence type="ECO:0000313" key="4">
    <source>
        <dbReference type="Proteomes" id="UP000587760"/>
    </source>
</evidence>
<dbReference type="SUPFAM" id="SSF51206">
    <property type="entry name" value="cAMP-binding domain-like"/>
    <property type="match status" value="1"/>
</dbReference>
<dbReference type="InterPro" id="IPR014710">
    <property type="entry name" value="RmlC-like_jellyroll"/>
</dbReference>
<keyword evidence="4" id="KW-1185">Reference proteome</keyword>
<reference evidence="3 4" key="1">
    <citation type="submission" date="2020-08" db="EMBL/GenBank/DDBJ databases">
        <title>Genomic Encyclopedia of Type Strains, Phase IV (KMG-IV): sequencing the most valuable type-strain genomes for metagenomic binning, comparative biology and taxonomic classification.</title>
        <authorList>
            <person name="Goeker M."/>
        </authorList>
    </citation>
    <scope>NUCLEOTIDE SEQUENCE [LARGE SCALE GENOMIC DNA]</scope>
    <source>
        <strain evidence="3 4">DSM 2461</strain>
    </source>
</reference>
<sequence>MEVLDLTKEQKKTVMAPGSVLLMQGSDNQAVCLLHSGLAEILYHGENNSTDLRVGLIKGESPFGIIGIMNRKETSRITIRTVTECIVSSRPMREEELISKIQSDFSFNFKVLRTLVSRIESTIYLFNNYRYLWHKYASIADSIALGCEYPEISGYNVAIRHESTLEEYAGYVKHLVSEAQFPHPEAWSYNLFLGKLQDQLGLYEDQDKIRLEDMIDYQQFLFIKRILRKSDAVLKALFQKDEPSNQYIFEFLGKVLETMMKTNMGLASIIDNLINILYREDGWVMKLLKEQNRDDPKIRSFFHFLAKFTWRCRKDTESLLGKDLFREYDVFKHLKPFHDLDLSAEAPEKKQTEVKMNGGSRLNKYKGLLSRILDFAELPQGDREEFLNLMEKFRNSKDRLSNDKAMAELRKKISERYWKIYEICFLKIIDSDLKGFVPGIMLHFGLIDERLVSQRDLAVMDAFYSGNLFVDDSVPIMTLPYFLEKIYRSEREPSITDMGDSFRTQLKKQEKMTEGQKDKIYVYENTAEDRVRFEIRKIAREMGGILYGNKSKAVPFLCTETIAGDLRRTLIEPEKLVSMLDKIRERDFSLFFREVMFKHELGADFIQQEVPPLFVLYPLAGSRGLIWQELDGTRKDTPGRFFFPLSFSEKLYDTLVYQLASFRWELQKTIAGHNWTDPVEGGMVGAYYDYIQFYKKNNNITPEAKKRLEEFIKKTRSDKDRFARDYMTWIDYEFDGKIRLNGAAREVFYRFCPFPSSVREKFASKPLYSSLDNRFKKRRKDDILKLKTRFIKYEKKNKVVPLELQGFMMYLEE</sequence>
<dbReference type="PROSITE" id="PS50042">
    <property type="entry name" value="CNMP_BINDING_3"/>
    <property type="match status" value="1"/>
</dbReference>
<gene>
    <name evidence="3" type="ORF">HNR50_003962</name>
</gene>
<dbReference type="Proteomes" id="UP000587760">
    <property type="component" value="Unassembled WGS sequence"/>
</dbReference>
<evidence type="ECO:0000256" key="1">
    <source>
        <dbReference type="SAM" id="Coils"/>
    </source>
</evidence>
<accession>A0A841RE58</accession>
<protein>
    <recommendedName>
        <fullName evidence="2">Cyclic nucleotide-binding domain-containing protein</fullName>
    </recommendedName>
</protein>
<dbReference type="RefSeq" id="WP_184748505.1">
    <property type="nucleotide sequence ID" value="NZ_JACHGJ010000010.1"/>
</dbReference>